<dbReference type="RefSeq" id="WP_081801275.1">
    <property type="nucleotide sequence ID" value="NZ_JFZT01000057.1"/>
</dbReference>
<dbReference type="EMBL" id="JFZT01000057">
    <property type="protein sequence ID" value="EZQ02077.1"/>
    <property type="molecule type" value="Genomic_DNA"/>
</dbReference>
<evidence type="ECO:0000313" key="1">
    <source>
        <dbReference type="EMBL" id="EZQ02077.1"/>
    </source>
</evidence>
<evidence type="ECO:0000313" key="2">
    <source>
        <dbReference type="Proteomes" id="UP000024332"/>
    </source>
</evidence>
<protein>
    <recommendedName>
        <fullName evidence="3">Dinitrogenase iron-molybdenum cofactor biosynthesis domain-containing protein</fullName>
    </recommendedName>
</protein>
<accession>A0A031LIV8</accession>
<gene>
    <name evidence="1" type="ORF">CM19_11465</name>
</gene>
<organism evidence="1 2">
    <name type="scientific">Candidatus Acidianus copahuensis</name>
    <dbReference type="NCBI Taxonomy" id="1160895"/>
    <lineage>
        <taxon>Archaea</taxon>
        <taxon>Thermoproteota</taxon>
        <taxon>Thermoprotei</taxon>
        <taxon>Sulfolobales</taxon>
        <taxon>Sulfolobaceae</taxon>
        <taxon>Acidianus</taxon>
    </lineage>
</organism>
<comment type="caution">
    <text evidence="1">The sequence shown here is derived from an EMBL/GenBank/DDBJ whole genome shotgun (WGS) entry which is preliminary data.</text>
</comment>
<sequence length="116" mass="12932">MICVPIDENGNLEEFSKAKKLIIIDKNGKVLQEIENPAIKSKMKRPAVARACIELNADEVIAPHGSLCLPSYRILKSKKVKIMISNKGIRLEEAKLRPVSMGEIMYSSLIAISERI</sequence>
<dbReference type="InterPro" id="IPR036105">
    <property type="entry name" value="DiNase_FeMo-co_biosyn_sf"/>
</dbReference>
<proteinExistence type="predicted"/>
<name>A0A031LIV8_9CREN</name>
<dbReference type="Proteomes" id="UP000024332">
    <property type="component" value="Unassembled WGS sequence"/>
</dbReference>
<keyword evidence="2" id="KW-1185">Reference proteome</keyword>
<dbReference type="Gene3D" id="3.30.420.130">
    <property type="entry name" value="Dinitrogenase iron-molybdenum cofactor biosynthesis domain"/>
    <property type="match status" value="1"/>
</dbReference>
<reference evidence="1 2" key="1">
    <citation type="submission" date="2014-03" db="EMBL/GenBank/DDBJ databases">
        <title>Draft genome sequence of the novel thermoacidophilic archaea Acidianus copahuensis ALE1 strain, isolated from Copahue volcanic area in Neuquen Argentina.</title>
        <authorList>
            <person name="Urbieta M.S."/>
            <person name="Rascovan N."/>
            <person name="Castro C."/>
            <person name="Revale S."/>
            <person name="Giaveno M.A."/>
            <person name="Vazquez M.P."/>
            <person name="Donati E.R."/>
        </authorList>
    </citation>
    <scope>NUCLEOTIDE SEQUENCE [LARGE SCALE GENOMIC DNA]</scope>
    <source>
        <strain evidence="1 2">ALE1</strain>
    </source>
</reference>
<dbReference type="AlphaFoldDB" id="A0A031LIV8"/>
<dbReference type="SUPFAM" id="SSF53146">
    <property type="entry name" value="Nitrogenase accessory factor-like"/>
    <property type="match status" value="1"/>
</dbReference>
<dbReference type="OrthoDB" id="42183at2157"/>
<evidence type="ECO:0008006" key="3">
    <source>
        <dbReference type="Google" id="ProtNLM"/>
    </source>
</evidence>